<organism evidence="2 3">
    <name type="scientific">Cirrhinus mrigala</name>
    <name type="common">Mrigala</name>
    <dbReference type="NCBI Taxonomy" id="683832"/>
    <lineage>
        <taxon>Eukaryota</taxon>
        <taxon>Metazoa</taxon>
        <taxon>Chordata</taxon>
        <taxon>Craniata</taxon>
        <taxon>Vertebrata</taxon>
        <taxon>Euteleostomi</taxon>
        <taxon>Actinopterygii</taxon>
        <taxon>Neopterygii</taxon>
        <taxon>Teleostei</taxon>
        <taxon>Ostariophysi</taxon>
        <taxon>Cypriniformes</taxon>
        <taxon>Cyprinidae</taxon>
        <taxon>Labeoninae</taxon>
        <taxon>Labeonini</taxon>
        <taxon>Cirrhinus</taxon>
    </lineage>
</organism>
<dbReference type="Proteomes" id="UP001529510">
    <property type="component" value="Unassembled WGS sequence"/>
</dbReference>
<gene>
    <name evidence="2" type="ORF">M9458_009473</name>
</gene>
<dbReference type="EMBL" id="JAMKFB020000004">
    <property type="protein sequence ID" value="KAL0195901.1"/>
    <property type="molecule type" value="Genomic_DNA"/>
</dbReference>
<name>A0ABD0RDN5_CIRMR</name>
<feature type="non-terminal residue" evidence="2">
    <location>
        <position position="50"/>
    </location>
</feature>
<evidence type="ECO:0000313" key="2">
    <source>
        <dbReference type="EMBL" id="KAL0195901.1"/>
    </source>
</evidence>
<reference evidence="2 3" key="1">
    <citation type="submission" date="2024-05" db="EMBL/GenBank/DDBJ databases">
        <title>Genome sequencing and assembly of Indian major carp, Cirrhinus mrigala (Hamilton, 1822).</title>
        <authorList>
            <person name="Mohindra V."/>
            <person name="Chowdhury L.M."/>
            <person name="Lal K."/>
            <person name="Jena J.K."/>
        </authorList>
    </citation>
    <scope>NUCLEOTIDE SEQUENCE [LARGE SCALE GENOMIC DNA]</scope>
    <source>
        <strain evidence="2">CM1030</strain>
        <tissue evidence="2">Blood</tissue>
    </source>
</reference>
<feature type="compositionally biased region" description="Basic and acidic residues" evidence="1">
    <location>
        <begin position="8"/>
        <end position="18"/>
    </location>
</feature>
<protein>
    <recommendedName>
        <fullName evidence="4">Sidkey-174m14.3</fullName>
    </recommendedName>
</protein>
<evidence type="ECO:0008006" key="4">
    <source>
        <dbReference type="Google" id="ProtNLM"/>
    </source>
</evidence>
<sequence>YPPSSRQTSHEEGKEWLRSHSTGGLQDTGSPLSPPGTTSTNTGKYHYSNL</sequence>
<proteinExistence type="predicted"/>
<evidence type="ECO:0000313" key="3">
    <source>
        <dbReference type="Proteomes" id="UP001529510"/>
    </source>
</evidence>
<evidence type="ECO:0000256" key="1">
    <source>
        <dbReference type="SAM" id="MobiDB-lite"/>
    </source>
</evidence>
<feature type="region of interest" description="Disordered" evidence="1">
    <location>
        <begin position="1"/>
        <end position="50"/>
    </location>
</feature>
<feature type="compositionally biased region" description="Polar residues" evidence="1">
    <location>
        <begin position="19"/>
        <end position="50"/>
    </location>
</feature>
<feature type="non-terminal residue" evidence="2">
    <location>
        <position position="1"/>
    </location>
</feature>
<accession>A0ABD0RDN5</accession>
<keyword evidence="3" id="KW-1185">Reference proteome</keyword>
<comment type="caution">
    <text evidence="2">The sequence shown here is derived from an EMBL/GenBank/DDBJ whole genome shotgun (WGS) entry which is preliminary data.</text>
</comment>
<dbReference type="AlphaFoldDB" id="A0ABD0RDN5"/>